<comment type="caution">
    <text evidence="2">The sequence shown here is derived from an EMBL/GenBank/DDBJ whole genome shotgun (WGS) entry which is preliminary data.</text>
</comment>
<proteinExistence type="predicted"/>
<accession>A0ABX2BIE3</accession>
<dbReference type="Proteomes" id="UP000652198">
    <property type="component" value="Unassembled WGS sequence"/>
</dbReference>
<dbReference type="RefSeq" id="WP_172309345.1">
    <property type="nucleotide sequence ID" value="NZ_WOEY01000019.1"/>
</dbReference>
<evidence type="ECO:0000313" key="2">
    <source>
        <dbReference type="EMBL" id="NPT40712.1"/>
    </source>
</evidence>
<evidence type="ECO:0000313" key="3">
    <source>
        <dbReference type="Proteomes" id="UP000652198"/>
    </source>
</evidence>
<dbReference type="InterPro" id="IPR009962">
    <property type="entry name" value="DUF1488"/>
</dbReference>
<feature type="region of interest" description="Disordered" evidence="1">
    <location>
        <begin position="68"/>
        <end position="90"/>
    </location>
</feature>
<feature type="compositionally biased region" description="Polar residues" evidence="1">
    <location>
        <begin position="80"/>
        <end position="90"/>
    </location>
</feature>
<dbReference type="EMBL" id="WOEY01000019">
    <property type="protein sequence ID" value="NPT40712.1"/>
    <property type="molecule type" value="Genomic_DNA"/>
</dbReference>
<evidence type="ECO:0000256" key="1">
    <source>
        <dbReference type="SAM" id="MobiDB-lite"/>
    </source>
</evidence>
<keyword evidence="3" id="KW-1185">Reference proteome</keyword>
<sequence length="90" mass="9883">MDVSDFVPGVSSDRDEVAFRLSGRMQGAACAITRQALEDHFWLPPGADAHRMLKTFADGQKRIAAIAERKSLTHPGQPVRLSSSDFATKR</sequence>
<organism evidence="2 3">
    <name type="scientific">Paraburkholderia solitsugae</name>
    <dbReference type="NCBI Taxonomy" id="2675748"/>
    <lineage>
        <taxon>Bacteria</taxon>
        <taxon>Pseudomonadati</taxon>
        <taxon>Pseudomonadota</taxon>
        <taxon>Betaproteobacteria</taxon>
        <taxon>Burkholderiales</taxon>
        <taxon>Burkholderiaceae</taxon>
        <taxon>Paraburkholderia</taxon>
    </lineage>
</organism>
<protein>
    <submittedName>
        <fullName evidence="2">DUF1488 family protein</fullName>
    </submittedName>
</protein>
<reference evidence="2 3" key="1">
    <citation type="submission" date="2019-11" db="EMBL/GenBank/DDBJ databases">
        <title>Metabolism of dissolved organic matter in forest soils.</title>
        <authorList>
            <person name="Cyle K.T."/>
            <person name="Wilhelm R.C."/>
            <person name="Martinez C.E."/>
        </authorList>
    </citation>
    <scope>NUCLEOTIDE SEQUENCE [LARGE SCALE GENOMIC DNA]</scope>
    <source>
        <strain evidence="2 3">1N</strain>
    </source>
</reference>
<name>A0ABX2BIE3_9BURK</name>
<gene>
    <name evidence="2" type="ORF">GNZ12_05165</name>
</gene>
<dbReference type="Pfam" id="PF07369">
    <property type="entry name" value="DUF1488"/>
    <property type="match status" value="1"/>
</dbReference>